<dbReference type="SUPFAM" id="SSF53822">
    <property type="entry name" value="Periplasmic binding protein-like I"/>
    <property type="match status" value="1"/>
</dbReference>
<sequence>MNRKIAVLGAAALVLVAGLTACSGQADPGSTTSAGGRLIYIQTAADAFTIPLGCAAKERAEELGYTLDITGPLNYETADQVSAVEAATASAPDGVLLQPIDRDAVVPAATAMKEAGIPFAEVDTVLSDDSLSVSRIASDNVDMGAQSAKEMGTRMNGEGTVLVLANSAGLSSLDQRVQGFVDVMKSDYPGITLLGPLYSDGSVGAAQQNFSSSLAANPDLGGVYATDLLSLQGAATGADEAGKHDLVLGVIDASDEAVQLLRDDVLTFIVSQNPSEIGRQGVEQVVNAIEGKDVEANVVVSSGTITKDTVDDPEVQEYIYREASC</sequence>
<dbReference type="OrthoDB" id="9800520at2"/>
<feature type="signal peptide" evidence="4">
    <location>
        <begin position="1"/>
        <end position="26"/>
    </location>
</feature>
<comment type="similarity">
    <text evidence="2">Belongs to the bacterial solute-binding protein 2 family.</text>
</comment>
<dbReference type="RefSeq" id="WP_100344286.1">
    <property type="nucleotide sequence ID" value="NZ_PGFB01000002.1"/>
</dbReference>
<dbReference type="AlphaFoldDB" id="A0A2M9C0L0"/>
<proteinExistence type="inferred from homology"/>
<dbReference type="GO" id="GO:0030246">
    <property type="term" value="F:carbohydrate binding"/>
    <property type="evidence" value="ECO:0007669"/>
    <property type="project" value="UniProtKB-ARBA"/>
</dbReference>
<dbReference type="Gene3D" id="3.40.50.2300">
    <property type="match status" value="2"/>
</dbReference>
<dbReference type="PANTHER" id="PTHR46847:SF1">
    <property type="entry name" value="D-ALLOSE-BINDING PERIPLASMIC PROTEIN-RELATED"/>
    <property type="match status" value="1"/>
</dbReference>
<accession>A0A2M9C0L0</accession>
<comment type="subcellular location">
    <subcellularLocation>
        <location evidence="1">Cell envelope</location>
    </subcellularLocation>
</comment>
<organism evidence="6 7">
    <name type="scientific">Compostimonas suwonensis</name>
    <dbReference type="NCBI Taxonomy" id="1048394"/>
    <lineage>
        <taxon>Bacteria</taxon>
        <taxon>Bacillati</taxon>
        <taxon>Actinomycetota</taxon>
        <taxon>Actinomycetes</taxon>
        <taxon>Micrococcales</taxon>
        <taxon>Microbacteriaceae</taxon>
        <taxon>Compostimonas</taxon>
    </lineage>
</organism>
<comment type="caution">
    <text evidence="6">The sequence shown here is derived from an EMBL/GenBank/DDBJ whole genome shotgun (WGS) entry which is preliminary data.</text>
</comment>
<gene>
    <name evidence="6" type="ORF">CLV54_1506</name>
</gene>
<evidence type="ECO:0000313" key="7">
    <source>
        <dbReference type="Proteomes" id="UP000230161"/>
    </source>
</evidence>
<evidence type="ECO:0000256" key="2">
    <source>
        <dbReference type="ARBA" id="ARBA00007639"/>
    </source>
</evidence>
<dbReference type="PANTHER" id="PTHR46847">
    <property type="entry name" value="D-ALLOSE-BINDING PERIPLASMIC PROTEIN-RELATED"/>
    <property type="match status" value="1"/>
</dbReference>
<dbReference type="InterPro" id="IPR025997">
    <property type="entry name" value="SBP_2_dom"/>
</dbReference>
<dbReference type="InterPro" id="IPR028082">
    <property type="entry name" value="Peripla_BP_I"/>
</dbReference>
<keyword evidence="7" id="KW-1185">Reference proteome</keyword>
<protein>
    <submittedName>
        <fullName evidence="6">Ribose transport system substrate-binding protein</fullName>
    </submittedName>
</protein>
<name>A0A2M9C0L0_9MICO</name>
<dbReference type="Proteomes" id="UP000230161">
    <property type="component" value="Unassembled WGS sequence"/>
</dbReference>
<dbReference type="GO" id="GO:0030313">
    <property type="term" value="C:cell envelope"/>
    <property type="evidence" value="ECO:0007669"/>
    <property type="project" value="UniProtKB-SubCell"/>
</dbReference>
<evidence type="ECO:0000256" key="1">
    <source>
        <dbReference type="ARBA" id="ARBA00004196"/>
    </source>
</evidence>
<dbReference type="EMBL" id="PGFB01000002">
    <property type="protein sequence ID" value="PJJ63830.1"/>
    <property type="molecule type" value="Genomic_DNA"/>
</dbReference>
<evidence type="ECO:0000259" key="5">
    <source>
        <dbReference type="Pfam" id="PF13407"/>
    </source>
</evidence>
<keyword evidence="3 4" id="KW-0732">Signal</keyword>
<evidence type="ECO:0000256" key="3">
    <source>
        <dbReference type="ARBA" id="ARBA00022729"/>
    </source>
</evidence>
<dbReference type="PROSITE" id="PS51257">
    <property type="entry name" value="PROKAR_LIPOPROTEIN"/>
    <property type="match status" value="1"/>
</dbReference>
<dbReference type="Pfam" id="PF13407">
    <property type="entry name" value="Peripla_BP_4"/>
    <property type="match status" value="1"/>
</dbReference>
<feature type="domain" description="Periplasmic binding protein" evidence="5">
    <location>
        <begin position="43"/>
        <end position="293"/>
    </location>
</feature>
<evidence type="ECO:0000313" key="6">
    <source>
        <dbReference type="EMBL" id="PJJ63830.1"/>
    </source>
</evidence>
<reference evidence="6 7" key="1">
    <citation type="submission" date="2017-11" db="EMBL/GenBank/DDBJ databases">
        <title>Genomic Encyclopedia of Archaeal and Bacterial Type Strains, Phase II (KMG-II): From Individual Species to Whole Genera.</title>
        <authorList>
            <person name="Goeker M."/>
        </authorList>
    </citation>
    <scope>NUCLEOTIDE SEQUENCE [LARGE SCALE GENOMIC DNA]</scope>
    <source>
        <strain evidence="6 7">DSM 25625</strain>
    </source>
</reference>
<feature type="chain" id="PRO_5014870435" evidence="4">
    <location>
        <begin position="27"/>
        <end position="325"/>
    </location>
</feature>
<evidence type="ECO:0000256" key="4">
    <source>
        <dbReference type="SAM" id="SignalP"/>
    </source>
</evidence>